<dbReference type="eggNOG" id="COG4584">
    <property type="taxonomic scope" value="Bacteria"/>
</dbReference>
<gene>
    <name evidence="1" type="ORF">EL17_00115</name>
</gene>
<name>A0A074L131_9BACT</name>
<evidence type="ECO:0000313" key="1">
    <source>
        <dbReference type="EMBL" id="KEO75951.1"/>
    </source>
</evidence>
<keyword evidence="2" id="KW-1185">Reference proteome</keyword>
<accession>A0A074L131</accession>
<dbReference type="Proteomes" id="UP000027821">
    <property type="component" value="Unassembled WGS sequence"/>
</dbReference>
<dbReference type="EMBL" id="JMIH01000001">
    <property type="protein sequence ID" value="KEO75951.1"/>
    <property type="molecule type" value="Genomic_DNA"/>
</dbReference>
<comment type="caution">
    <text evidence="1">The sequence shown here is derived from an EMBL/GenBank/DDBJ whole genome shotgun (WGS) entry which is preliminary data.</text>
</comment>
<dbReference type="AlphaFoldDB" id="A0A074L131"/>
<organism evidence="1 2">
    <name type="scientific">Anditalea andensis</name>
    <dbReference type="NCBI Taxonomy" id="1048983"/>
    <lineage>
        <taxon>Bacteria</taxon>
        <taxon>Pseudomonadati</taxon>
        <taxon>Bacteroidota</taxon>
        <taxon>Cytophagia</taxon>
        <taxon>Cytophagales</taxon>
        <taxon>Cytophagaceae</taxon>
        <taxon>Anditalea</taxon>
    </lineage>
</organism>
<proteinExistence type="predicted"/>
<evidence type="ECO:0000313" key="2">
    <source>
        <dbReference type="Proteomes" id="UP000027821"/>
    </source>
</evidence>
<reference evidence="1 2" key="1">
    <citation type="submission" date="2014-04" db="EMBL/GenBank/DDBJ databases">
        <title>Characterization and application of a salt tolerant electro-active bacterium.</title>
        <authorList>
            <person name="Yang L."/>
            <person name="Wei S."/>
            <person name="Tay Q.X.M."/>
        </authorList>
    </citation>
    <scope>NUCLEOTIDE SEQUENCE [LARGE SCALE GENOMIC DNA]</scope>
    <source>
        <strain evidence="1 2">LY1</strain>
    </source>
</reference>
<protein>
    <submittedName>
        <fullName evidence="1">Uncharacterized protein</fullName>
    </submittedName>
</protein>
<sequence length="111" mass="13173">MQPLPRGIYSIWNYKKATVQKTSNIFMGEDKNYYSSPHRYIGLAVEMHYNLEFFYGQERIALYKRSFKAGHYISEDDHMPSSHQYINEWSPVFFQSLVQRVDRTPKNILAG</sequence>
<dbReference type="STRING" id="1048983.EL17_00115"/>
<dbReference type="OrthoDB" id="3193769at2"/>